<name>A0A066ZR08_HYDMR</name>
<keyword evidence="2" id="KW-1185">Reference proteome</keyword>
<dbReference type="EMBL" id="JMIU01000001">
    <property type="protein sequence ID" value="KDN96218.1"/>
    <property type="molecule type" value="Genomic_DNA"/>
</dbReference>
<evidence type="ECO:0000313" key="2">
    <source>
        <dbReference type="Proteomes" id="UP000027341"/>
    </source>
</evidence>
<sequence>MMSSRAKQRPVEAFYMNALPFSARKVGLLFFREYRLDQLVNMRIAQIDKDLETRFKLAPEIWELTLNYVILTKLSSFTIHSQLTAAHLVGLQKVAALSLDEPKANTSQLIKKVQEHAPILADWLKQLKTAIAKKKS</sequence>
<evidence type="ECO:0000313" key="1">
    <source>
        <dbReference type="EMBL" id="KDN96218.1"/>
    </source>
</evidence>
<gene>
    <name evidence="1" type="ORF">EI16_08010</name>
</gene>
<proteinExistence type="predicted"/>
<accession>A0A066ZR08</accession>
<dbReference type="Proteomes" id="UP000027341">
    <property type="component" value="Unassembled WGS sequence"/>
</dbReference>
<dbReference type="AlphaFoldDB" id="A0A066ZR08"/>
<comment type="caution">
    <text evidence="1">The sequence shown here is derived from an EMBL/GenBank/DDBJ whole genome shotgun (WGS) entry which is preliminary data.</text>
</comment>
<protein>
    <submittedName>
        <fullName evidence="1">Uncharacterized protein</fullName>
    </submittedName>
</protein>
<organism evidence="1 2">
    <name type="scientific">Hydrogenovibrio marinus</name>
    <dbReference type="NCBI Taxonomy" id="28885"/>
    <lineage>
        <taxon>Bacteria</taxon>
        <taxon>Pseudomonadati</taxon>
        <taxon>Pseudomonadota</taxon>
        <taxon>Gammaproteobacteria</taxon>
        <taxon>Thiotrichales</taxon>
        <taxon>Piscirickettsiaceae</taxon>
        <taxon>Hydrogenovibrio</taxon>
    </lineage>
</organism>
<reference evidence="1 2" key="1">
    <citation type="submission" date="2014-04" db="EMBL/GenBank/DDBJ databases">
        <title>Draft genome sequence of Hydrogenovibrio marinus MH-110, a model organism for aerobic H2 metabolism.</title>
        <authorList>
            <person name="Cha H.J."/>
            <person name="Jo B.H."/>
            <person name="Hwang B.H."/>
        </authorList>
    </citation>
    <scope>NUCLEOTIDE SEQUENCE [LARGE SCALE GENOMIC DNA]</scope>
    <source>
        <strain evidence="1 2">MH-110</strain>
    </source>
</reference>
<dbReference type="RefSeq" id="WP_051623086.1">
    <property type="nucleotide sequence ID" value="NZ_AP020335.1"/>
</dbReference>